<dbReference type="PANTHER" id="PTHR45527:SF1">
    <property type="entry name" value="FATTY ACID SYNTHASE"/>
    <property type="match status" value="1"/>
</dbReference>
<organism evidence="3 4">
    <name type="scientific">Sinorhizobium kummerowiae</name>
    <dbReference type="NCBI Taxonomy" id="158892"/>
    <lineage>
        <taxon>Bacteria</taxon>
        <taxon>Pseudomonadati</taxon>
        <taxon>Pseudomonadota</taxon>
        <taxon>Alphaproteobacteria</taxon>
        <taxon>Hyphomicrobiales</taxon>
        <taxon>Rhizobiaceae</taxon>
        <taxon>Sinorhizobium/Ensifer group</taxon>
        <taxon>Sinorhizobium</taxon>
    </lineage>
</organism>
<dbReference type="PROSITE" id="PS00455">
    <property type="entry name" value="AMP_BINDING"/>
    <property type="match status" value="1"/>
</dbReference>
<dbReference type="Pfam" id="PF00501">
    <property type="entry name" value="AMP-binding"/>
    <property type="match status" value="1"/>
</dbReference>
<evidence type="ECO:0000313" key="4">
    <source>
        <dbReference type="Proteomes" id="UP001233264"/>
    </source>
</evidence>
<geneLocation type="plasmid" evidence="3 4">
    <name>pSkuCCBAU71714a</name>
</geneLocation>
<name>A0ABY8TDK4_9HYPH</name>
<dbReference type="InterPro" id="IPR028345">
    <property type="entry name" value="Antibiotic_NAT-like"/>
</dbReference>
<dbReference type="EC" id="2.3.1.81" evidence="1"/>
<dbReference type="Gene3D" id="3.40.50.12780">
    <property type="entry name" value="N-terminal domain of ligase-like"/>
    <property type="match status" value="1"/>
</dbReference>
<dbReference type="InterPro" id="IPR003679">
    <property type="entry name" value="Amioglycoside_AcTrfase"/>
</dbReference>
<dbReference type="Pfam" id="PF02522">
    <property type="entry name" value="Antibiotic_NAT"/>
    <property type="match status" value="1"/>
</dbReference>
<gene>
    <name evidence="3" type="ORF">PZL22_006044</name>
</gene>
<dbReference type="RefSeq" id="WP_153418835.1">
    <property type="nucleotide sequence ID" value="NZ_CP120366.1"/>
</dbReference>
<sequence length="883" mass="98040">MESPTVHSLIPILSGPRRPLRFGHDKIASVIAETLDKFPSNTAVRTCEGGDVSYRELGRSASHLMGRLEAIGVRPGDAVIVKLPRSIDLVTIILATQMLGVAFVPVDPSESDQRLHQILRNTSPHAIVSQEPDGSLRFERLTTRAGINSAFPDIAYIMHTSGSTGIPKAVPVSQPALLNFVDWYIDVIDFSADASIAQLSRPSFDFSIPEFFVPFLTGGKIVLPGTQFQTQIIPTIEFLIQSNANVIQLVPTLLRRFLGTLERLPSIAERLTNLKYVVSNGEPLPDAMRRRFYSLLPHATLINSYGPTECCVAVSYHYCRRVDAKLPMYIGKPARNMDFFVLDESQSSVGLGVEGELWVGGVQTSQRYVANEIQSKLRFVRNMTATGEQTLYRTGDYVVATEEQGLRFLGRKDDQIKFRGLRLEKGEITSAIDRTRLCTGSAVVVVDRDDDTGQELVCMVTPESVDVDEVHRRLSGALPNDRAPRLVLSLEELPSNANGKLDQSALEGIAKEALRAKAQTPTHQTIKATESSLDCLLKTVHAVTGRQVLPYLTARECGIDSLNFLEIQLKLAETGLMFGKDVFQEQDLRIEDWSRRLQPVDHPGSQAGTTSKCGRADQLRDELVQIVEYVETRDPSMIVLHSSLVALRDVPAADVASLLIEAIQRISARTTVLLPAFTLSYCSTQRYHWTETKSETGVLADLVMQKLPSARTKHPAYSMVATGPRSHELGERDWWKCSPFGDDSIFGEVSRSNGLIIGLGTSNFTHVHRCELLAHVPYRKTINFRGRADFGRGAIDVSTAVYIRDVKGQPEYSFLAHDTSRDVSEMRDVLREFAIAGTYARLVDARDMESKLVPVMESEPYGFLDEDARAEARNAYPVKHWVE</sequence>
<dbReference type="Proteomes" id="UP001233264">
    <property type="component" value="Plasmid pSkuCCBAU71714a"/>
</dbReference>
<dbReference type="SUPFAM" id="SSF110710">
    <property type="entry name" value="TTHA0583/YokD-like"/>
    <property type="match status" value="1"/>
</dbReference>
<dbReference type="InterPro" id="IPR045851">
    <property type="entry name" value="AMP-bd_C_sf"/>
</dbReference>
<dbReference type="SUPFAM" id="SSF56801">
    <property type="entry name" value="Acetyl-CoA synthetase-like"/>
    <property type="match status" value="1"/>
</dbReference>
<evidence type="ECO:0000259" key="2">
    <source>
        <dbReference type="Pfam" id="PF00501"/>
    </source>
</evidence>
<dbReference type="PANTHER" id="PTHR45527">
    <property type="entry name" value="NONRIBOSOMAL PEPTIDE SYNTHETASE"/>
    <property type="match status" value="1"/>
</dbReference>
<dbReference type="InterPro" id="IPR042099">
    <property type="entry name" value="ANL_N_sf"/>
</dbReference>
<evidence type="ECO:0000256" key="1">
    <source>
        <dbReference type="ARBA" id="ARBA00012882"/>
    </source>
</evidence>
<proteinExistence type="predicted"/>
<dbReference type="InterPro" id="IPR020845">
    <property type="entry name" value="AMP-binding_CS"/>
</dbReference>
<feature type="domain" description="AMP-dependent synthetase/ligase" evidence="2">
    <location>
        <begin position="33"/>
        <end position="368"/>
    </location>
</feature>
<dbReference type="EMBL" id="CP120366">
    <property type="protein sequence ID" value="WHS95872.1"/>
    <property type="molecule type" value="Genomic_DNA"/>
</dbReference>
<keyword evidence="4" id="KW-1185">Reference proteome</keyword>
<protein>
    <recommendedName>
        <fullName evidence="1">aminoglycoside N(3)-acetyltransferase</fullName>
        <ecNumber evidence="1">2.3.1.81</ecNumber>
    </recommendedName>
</protein>
<reference evidence="3 4" key="1">
    <citation type="submission" date="2023-03" db="EMBL/GenBank/DDBJ databases">
        <authorList>
            <person name="Menendez E."/>
            <person name="Kaur S."/>
            <person name="Flores-Felix J.D."/>
            <person name="diCenzo G.C."/>
            <person name="Peix A."/>
            <person name="Velazquez E."/>
        </authorList>
    </citation>
    <scope>NUCLEOTIDE SEQUENCE [LARGE SCALE GENOMIC DNA]</scope>
    <source>
        <strain evidence="3 4">CCBAU 71714</strain>
        <plasmid evidence="3 4">pSkuCCBAU71714a</plasmid>
    </source>
</reference>
<dbReference type="Gene3D" id="3.30.300.30">
    <property type="match status" value="1"/>
</dbReference>
<dbReference type="InterPro" id="IPR000873">
    <property type="entry name" value="AMP-dep_synth/lig_dom"/>
</dbReference>
<accession>A0ABY8TDK4</accession>
<evidence type="ECO:0000313" key="3">
    <source>
        <dbReference type="EMBL" id="WHS95872.1"/>
    </source>
</evidence>
<keyword evidence="3" id="KW-0614">Plasmid</keyword>